<keyword evidence="5 7" id="KW-1133">Transmembrane helix</keyword>
<dbReference type="STRING" id="83767.SAMN05660652_00816"/>
<evidence type="ECO:0000256" key="4">
    <source>
        <dbReference type="ARBA" id="ARBA00022692"/>
    </source>
</evidence>
<dbReference type="PANTHER" id="PTHR30462:SF3">
    <property type="entry name" value="INTERMEMBRANE TRANSPORT PROTEIN PQIA"/>
    <property type="match status" value="1"/>
</dbReference>
<evidence type="ECO:0000256" key="2">
    <source>
        <dbReference type="ARBA" id="ARBA00022475"/>
    </source>
</evidence>
<dbReference type="AlphaFoldDB" id="A0A1G7XVW6"/>
<evidence type="ECO:0000256" key="3">
    <source>
        <dbReference type="ARBA" id="ARBA00022519"/>
    </source>
</evidence>
<dbReference type="Pfam" id="PF04403">
    <property type="entry name" value="PqiA"/>
    <property type="match status" value="1"/>
</dbReference>
<keyword evidence="2" id="KW-1003">Cell membrane</keyword>
<feature type="transmembrane region" description="Helical" evidence="7">
    <location>
        <begin position="92"/>
        <end position="120"/>
    </location>
</feature>
<feature type="transmembrane region" description="Helical" evidence="7">
    <location>
        <begin position="167"/>
        <end position="190"/>
    </location>
</feature>
<feature type="transmembrane region" description="Helical" evidence="7">
    <location>
        <begin position="141"/>
        <end position="161"/>
    </location>
</feature>
<dbReference type="InterPro" id="IPR007498">
    <property type="entry name" value="PqiA-like"/>
</dbReference>
<keyword evidence="6 7" id="KW-0472">Membrane</keyword>
<comment type="subcellular location">
    <subcellularLocation>
        <location evidence="1">Cell inner membrane</location>
    </subcellularLocation>
</comment>
<dbReference type="InterPro" id="IPR051800">
    <property type="entry name" value="PqiA-PqiB_transport"/>
</dbReference>
<keyword evidence="4 7" id="KW-0812">Transmembrane</keyword>
<evidence type="ECO:0000313" key="9">
    <source>
        <dbReference type="Proteomes" id="UP000198607"/>
    </source>
</evidence>
<dbReference type="PANTHER" id="PTHR30462">
    <property type="entry name" value="INTERMEMBRANE TRANSPORT PROTEIN PQIB-RELATED"/>
    <property type="match status" value="1"/>
</dbReference>
<dbReference type="RefSeq" id="WP_091934033.1">
    <property type="nucleotide sequence ID" value="NZ_FNCY01000002.1"/>
</dbReference>
<accession>A0A1G7XVW6</accession>
<evidence type="ECO:0000256" key="6">
    <source>
        <dbReference type="ARBA" id="ARBA00023136"/>
    </source>
</evidence>
<dbReference type="EMBL" id="FNCY01000002">
    <property type="protein sequence ID" value="SDG88342.1"/>
    <property type="molecule type" value="Genomic_DNA"/>
</dbReference>
<evidence type="ECO:0000256" key="5">
    <source>
        <dbReference type="ARBA" id="ARBA00022989"/>
    </source>
</evidence>
<organism evidence="8 9">
    <name type="scientific">Propionivibrio dicarboxylicus</name>
    <dbReference type="NCBI Taxonomy" id="83767"/>
    <lineage>
        <taxon>Bacteria</taxon>
        <taxon>Pseudomonadati</taxon>
        <taxon>Pseudomonadota</taxon>
        <taxon>Betaproteobacteria</taxon>
        <taxon>Rhodocyclales</taxon>
        <taxon>Rhodocyclaceae</taxon>
        <taxon>Propionivibrio</taxon>
    </lineage>
</organism>
<dbReference type="GO" id="GO:0005886">
    <property type="term" value="C:plasma membrane"/>
    <property type="evidence" value="ECO:0007669"/>
    <property type="project" value="UniProtKB-SubCell"/>
</dbReference>
<name>A0A1G7XVW6_9RHOO</name>
<dbReference type="OrthoDB" id="9800207at2"/>
<proteinExistence type="predicted"/>
<keyword evidence="3" id="KW-0997">Cell inner membrane</keyword>
<evidence type="ECO:0000313" key="8">
    <source>
        <dbReference type="EMBL" id="SDG88342.1"/>
    </source>
</evidence>
<feature type="transmembrane region" description="Helical" evidence="7">
    <location>
        <begin position="46"/>
        <end position="66"/>
    </location>
</feature>
<gene>
    <name evidence="8" type="ORF">SAMN05660652_00816</name>
</gene>
<keyword evidence="9" id="KW-1185">Reference proteome</keyword>
<evidence type="ECO:0000256" key="7">
    <source>
        <dbReference type="SAM" id="Phobius"/>
    </source>
</evidence>
<evidence type="ECO:0000256" key="1">
    <source>
        <dbReference type="ARBA" id="ARBA00004533"/>
    </source>
</evidence>
<sequence length="209" mass="22583">MTVTAASRGLAVCEVCGRLTPLAEAAHCPRCGAPLHLRKPGSLGRCWALLLSACVLYLPANLLVVMQTQSPFGTEESTLLSGVVFLWNSGSWSLAVVVFAASVVVPMLKLFSLTYLLLSVGRRSVRHRRARSRLFRLLELIGRWSMLDVYVVTLLVALVQVQSLAVIVPGPGIVAFGAVVVLSMLATMAFDPRLIWDVESPPPFPGKSE</sequence>
<reference evidence="8 9" key="1">
    <citation type="submission" date="2016-10" db="EMBL/GenBank/DDBJ databases">
        <authorList>
            <person name="de Groot N.N."/>
        </authorList>
    </citation>
    <scope>NUCLEOTIDE SEQUENCE [LARGE SCALE GENOMIC DNA]</scope>
    <source>
        <strain evidence="8 9">DSM 5885</strain>
    </source>
</reference>
<dbReference type="Proteomes" id="UP000198607">
    <property type="component" value="Unassembled WGS sequence"/>
</dbReference>
<protein>
    <submittedName>
        <fullName evidence="8">Paraquat-inducible protein A</fullName>
    </submittedName>
</protein>